<keyword evidence="5" id="KW-1185">Reference proteome</keyword>
<dbReference type="Pfam" id="PF00583">
    <property type="entry name" value="Acetyltransf_1"/>
    <property type="match status" value="1"/>
</dbReference>
<gene>
    <name evidence="4" type="ORF">DFR39_11110</name>
</gene>
<dbReference type="InterPro" id="IPR000182">
    <property type="entry name" value="GNAT_dom"/>
</dbReference>
<evidence type="ECO:0000256" key="2">
    <source>
        <dbReference type="ARBA" id="ARBA00023315"/>
    </source>
</evidence>
<dbReference type="OrthoDB" id="336415at2"/>
<dbReference type="InterPro" id="IPR050832">
    <property type="entry name" value="Bact_Acetyltransf"/>
</dbReference>
<dbReference type="Proteomes" id="UP000295357">
    <property type="component" value="Unassembled WGS sequence"/>
</dbReference>
<dbReference type="Gene3D" id="3.40.630.30">
    <property type="match status" value="1"/>
</dbReference>
<dbReference type="RefSeq" id="WP_133605254.1">
    <property type="nucleotide sequence ID" value="NZ_JAUFPJ010000013.1"/>
</dbReference>
<proteinExistence type="predicted"/>
<evidence type="ECO:0000313" key="5">
    <source>
        <dbReference type="Proteomes" id="UP000295357"/>
    </source>
</evidence>
<protein>
    <submittedName>
        <fullName evidence="4">Putative acetyltransferase</fullName>
    </submittedName>
</protein>
<dbReference type="SUPFAM" id="SSF55729">
    <property type="entry name" value="Acyl-CoA N-acyltransferases (Nat)"/>
    <property type="match status" value="1"/>
</dbReference>
<comment type="caution">
    <text evidence="4">The sequence shown here is derived from an EMBL/GenBank/DDBJ whole genome shotgun (WGS) entry which is preliminary data.</text>
</comment>
<dbReference type="CDD" id="cd04301">
    <property type="entry name" value="NAT_SF"/>
    <property type="match status" value="1"/>
</dbReference>
<sequence length="187" mass="20730">MHKSTNGLEIRRSHVGDAAAMAQLMSHPEVLPGLLQMPYGSEEHWKQRLTDNLAPARSQDLQLVALLDGRVVGSAGLMLANPSPRRRHVMHMGIAVLPEAQGRGVGGALMSALLDYADHWAHVLRVELGVFVDNERAIRLYQRHGFEIEGRQRAYALVNGRYMDSYCMARLHPQPPQWPGPLDSASA</sequence>
<reference evidence="4 5" key="1">
    <citation type="submission" date="2019-03" db="EMBL/GenBank/DDBJ databases">
        <title>Genomic Encyclopedia of Type Strains, Phase IV (KMG-IV): sequencing the most valuable type-strain genomes for metagenomic binning, comparative biology and taxonomic classification.</title>
        <authorList>
            <person name="Goeker M."/>
        </authorList>
    </citation>
    <scope>NUCLEOTIDE SEQUENCE [LARGE SCALE GENOMIC DNA]</scope>
    <source>
        <strain evidence="4 5">DSM 25082</strain>
    </source>
</reference>
<evidence type="ECO:0000313" key="4">
    <source>
        <dbReference type="EMBL" id="TDP05506.1"/>
    </source>
</evidence>
<dbReference type="InterPro" id="IPR016181">
    <property type="entry name" value="Acyl_CoA_acyltransferase"/>
</dbReference>
<dbReference type="EMBL" id="SNXE01000011">
    <property type="protein sequence ID" value="TDP05506.1"/>
    <property type="molecule type" value="Genomic_DNA"/>
</dbReference>
<dbReference type="GO" id="GO:0016747">
    <property type="term" value="F:acyltransferase activity, transferring groups other than amino-acyl groups"/>
    <property type="evidence" value="ECO:0007669"/>
    <property type="project" value="InterPro"/>
</dbReference>
<name>A0A4R6MT14_9BURK</name>
<organism evidence="4 5">
    <name type="scientific">Roseateles asaccharophilus</name>
    <dbReference type="NCBI Taxonomy" id="582607"/>
    <lineage>
        <taxon>Bacteria</taxon>
        <taxon>Pseudomonadati</taxon>
        <taxon>Pseudomonadota</taxon>
        <taxon>Betaproteobacteria</taxon>
        <taxon>Burkholderiales</taxon>
        <taxon>Sphaerotilaceae</taxon>
        <taxon>Roseateles</taxon>
    </lineage>
</organism>
<dbReference type="PANTHER" id="PTHR43877">
    <property type="entry name" value="AMINOALKYLPHOSPHONATE N-ACETYLTRANSFERASE-RELATED-RELATED"/>
    <property type="match status" value="1"/>
</dbReference>
<evidence type="ECO:0000256" key="1">
    <source>
        <dbReference type="ARBA" id="ARBA00022679"/>
    </source>
</evidence>
<keyword evidence="2" id="KW-0012">Acyltransferase</keyword>
<keyword evidence="1 4" id="KW-0808">Transferase</keyword>
<dbReference type="AlphaFoldDB" id="A0A4R6MT14"/>
<evidence type="ECO:0000259" key="3">
    <source>
        <dbReference type="PROSITE" id="PS51186"/>
    </source>
</evidence>
<dbReference type="PROSITE" id="PS51186">
    <property type="entry name" value="GNAT"/>
    <property type="match status" value="1"/>
</dbReference>
<feature type="domain" description="N-acetyltransferase" evidence="3">
    <location>
        <begin position="8"/>
        <end position="173"/>
    </location>
</feature>
<accession>A0A4R6MT14</accession>